<protein>
    <submittedName>
        <fullName evidence="1">Uncharacterized protein</fullName>
    </submittedName>
</protein>
<reference evidence="3 4" key="2">
    <citation type="submission" date="2019-01" db="EMBL/GenBank/DDBJ databases">
        <authorList>
            <person name="Li Y."/>
        </authorList>
    </citation>
    <scope>NUCLEOTIDE SEQUENCE [LARGE SCALE GENOMIC DNA]</scope>
    <source>
        <strain evidence="2 3">07D10-4-3</strain>
        <strain evidence="1 4">D19-10-3-21</strain>
    </source>
</reference>
<organism evidence="1 4">
    <name type="scientific">Paenirhodobacter populi</name>
    <dbReference type="NCBI Taxonomy" id="2306993"/>
    <lineage>
        <taxon>Bacteria</taxon>
        <taxon>Pseudomonadati</taxon>
        <taxon>Pseudomonadota</taxon>
        <taxon>Alphaproteobacteria</taxon>
        <taxon>Rhodobacterales</taxon>
        <taxon>Rhodobacter group</taxon>
        <taxon>Paenirhodobacter</taxon>
    </lineage>
</organism>
<dbReference type="EMBL" id="SAUY01000001">
    <property type="protein sequence ID" value="RWR34980.1"/>
    <property type="molecule type" value="Genomic_DNA"/>
</dbReference>
<gene>
    <name evidence="2" type="ORF">D2T29_00445</name>
    <name evidence="1" type="ORF">D2T31_00520</name>
</gene>
<proteinExistence type="predicted"/>
<dbReference type="RefSeq" id="WP_128230897.1">
    <property type="nucleotide sequence ID" value="NZ_SAUX01000001.1"/>
</dbReference>
<evidence type="ECO:0000313" key="1">
    <source>
        <dbReference type="EMBL" id="RWR32501.1"/>
    </source>
</evidence>
<dbReference type="EMBL" id="SAUX01000001">
    <property type="protein sequence ID" value="RWR32501.1"/>
    <property type="molecule type" value="Genomic_DNA"/>
</dbReference>
<accession>A0A443KIA4</accession>
<comment type="caution">
    <text evidence="1">The sequence shown here is derived from an EMBL/GenBank/DDBJ whole genome shotgun (WGS) entry which is preliminary data.</text>
</comment>
<dbReference type="Proteomes" id="UP000285295">
    <property type="component" value="Unassembled WGS sequence"/>
</dbReference>
<dbReference type="Proteomes" id="UP000284451">
    <property type="component" value="Unassembled WGS sequence"/>
</dbReference>
<evidence type="ECO:0000313" key="3">
    <source>
        <dbReference type="Proteomes" id="UP000284451"/>
    </source>
</evidence>
<sequence length="108" mass="12189">MADPVRLTSADHALIHAVGWVACNVLHDPQWQQTVLEVMREAVPAVTPRHPMMEAFARVAVDLMAASGEQVAWLRARRDAQQVVERFHLRRMAEAHEVFRQGKGKENG</sequence>
<dbReference type="PROSITE" id="PS51257">
    <property type="entry name" value="PROKAR_LIPOPROTEIN"/>
    <property type="match status" value="1"/>
</dbReference>
<name>A0A443KIA4_9RHOB</name>
<evidence type="ECO:0000313" key="2">
    <source>
        <dbReference type="EMBL" id="RWR34980.1"/>
    </source>
</evidence>
<accession>A0A443KPX7</accession>
<evidence type="ECO:0000313" key="4">
    <source>
        <dbReference type="Proteomes" id="UP000285295"/>
    </source>
</evidence>
<reference evidence="3 4" key="1">
    <citation type="submission" date="2019-01" db="EMBL/GenBank/DDBJ databases">
        <title>Sinorhodobacter populi sp. nov. isolated from the symptomatic bark tissue of Populus euramericana canker.</title>
        <authorList>
            <person name="Xu G."/>
        </authorList>
    </citation>
    <scope>NUCLEOTIDE SEQUENCE [LARGE SCALE GENOMIC DNA]</scope>
    <source>
        <strain evidence="2 3">07D10-4-3</strain>
        <strain evidence="1 4">D19-10-3-21</strain>
    </source>
</reference>
<dbReference type="AlphaFoldDB" id="A0A443KIA4"/>